<keyword evidence="2" id="KW-0378">Hydrolase</keyword>
<gene>
    <name evidence="5" type="primary">suhB</name>
    <name evidence="5" type="ORF">SCARUB_02588</name>
</gene>
<evidence type="ECO:0000256" key="2">
    <source>
        <dbReference type="ARBA" id="ARBA00022801"/>
    </source>
</evidence>
<feature type="binding site" evidence="4">
    <location>
        <position position="215"/>
    </location>
    <ligand>
        <name>Mg(2+)</name>
        <dbReference type="ChEBI" id="CHEBI:18420"/>
        <label>1</label>
        <note>catalytic</note>
    </ligand>
</feature>
<dbReference type="InterPro" id="IPR000760">
    <property type="entry name" value="Inositol_monophosphatase-like"/>
</dbReference>
<evidence type="ECO:0000256" key="1">
    <source>
        <dbReference type="ARBA" id="ARBA00022723"/>
    </source>
</evidence>
<dbReference type="Proteomes" id="UP000094056">
    <property type="component" value="Unassembled WGS sequence"/>
</dbReference>
<dbReference type="GO" id="GO:0006020">
    <property type="term" value="P:inositol metabolic process"/>
    <property type="evidence" value="ECO:0007669"/>
    <property type="project" value="TreeGrafter"/>
</dbReference>
<comment type="caution">
    <text evidence="5">The sequence shown here is derived from an EMBL/GenBank/DDBJ whole genome shotgun (WGS) entry which is preliminary data.</text>
</comment>
<dbReference type="PRINTS" id="PR00377">
    <property type="entry name" value="IMPHPHTASES"/>
</dbReference>
<evidence type="ECO:0000256" key="3">
    <source>
        <dbReference type="ARBA" id="ARBA00022842"/>
    </source>
</evidence>
<dbReference type="GO" id="GO:0007165">
    <property type="term" value="P:signal transduction"/>
    <property type="evidence" value="ECO:0007669"/>
    <property type="project" value="TreeGrafter"/>
</dbReference>
<dbReference type="GO" id="GO:0008934">
    <property type="term" value="F:inositol monophosphate 1-phosphatase activity"/>
    <property type="evidence" value="ECO:0007669"/>
    <property type="project" value="TreeGrafter"/>
</dbReference>
<dbReference type="Pfam" id="PF00459">
    <property type="entry name" value="Inositol_P"/>
    <property type="match status" value="1"/>
</dbReference>
<sequence>MITKELVEIKKILENIASESGNILERHFYNKNLEVTIKSDKSPVTNADIESQEYIVKELNKYFPGVPIVSEEQSFKTNSLAISKEFFLIDPLDSTKNFATGIPIFDVSIAYVSKFSPRVGIVRDPINKTTYSSIESHGAYANEKRINVRQCQNLQDADLDLNIPKLPDDQFKIIALELSREAKKVRYFGCAVLEICWISCGIIDAIINHRLSIWDVAACTLILKEAGGFAYDLSGNEYTYDTLDKRPILAVGDKRISDYILNALKK</sequence>
<feature type="binding site" evidence="4">
    <location>
        <position position="71"/>
    </location>
    <ligand>
        <name>Mg(2+)</name>
        <dbReference type="ChEBI" id="CHEBI:18420"/>
        <label>1</label>
        <note>catalytic</note>
    </ligand>
</feature>
<dbReference type="SUPFAM" id="SSF56655">
    <property type="entry name" value="Carbohydrate phosphatase"/>
    <property type="match status" value="1"/>
</dbReference>
<evidence type="ECO:0000313" key="6">
    <source>
        <dbReference type="Proteomes" id="UP000094056"/>
    </source>
</evidence>
<feature type="binding site" evidence="4">
    <location>
        <position position="90"/>
    </location>
    <ligand>
        <name>Mg(2+)</name>
        <dbReference type="ChEBI" id="CHEBI:18420"/>
        <label>2</label>
    </ligand>
</feature>
<comment type="cofactor">
    <cofactor evidence="4">
        <name>Mg(2+)</name>
        <dbReference type="ChEBI" id="CHEBI:18420"/>
    </cofactor>
</comment>
<protein>
    <submittedName>
        <fullName evidence="5">Inositol-1-monophosphatase</fullName>
    </submittedName>
</protein>
<accession>A0A1E3X9I3</accession>
<evidence type="ECO:0000313" key="5">
    <source>
        <dbReference type="EMBL" id="ODS32286.1"/>
    </source>
</evidence>
<keyword evidence="1 4" id="KW-0479">Metal-binding</keyword>
<keyword evidence="3 4" id="KW-0460">Magnesium</keyword>
<dbReference type="GO" id="GO:0046872">
    <property type="term" value="F:metal ion binding"/>
    <property type="evidence" value="ECO:0007669"/>
    <property type="project" value="UniProtKB-KW"/>
</dbReference>
<proteinExistence type="predicted"/>
<dbReference type="EMBL" id="MAYW01000069">
    <property type="protein sequence ID" value="ODS32286.1"/>
    <property type="molecule type" value="Genomic_DNA"/>
</dbReference>
<organism evidence="5 6">
    <name type="scientific">Candidatus Scalindua rubra</name>
    <dbReference type="NCBI Taxonomy" id="1872076"/>
    <lineage>
        <taxon>Bacteria</taxon>
        <taxon>Pseudomonadati</taxon>
        <taxon>Planctomycetota</taxon>
        <taxon>Candidatus Brocadiia</taxon>
        <taxon>Candidatus Brocadiales</taxon>
        <taxon>Candidatus Scalinduaceae</taxon>
        <taxon>Candidatus Scalindua</taxon>
    </lineage>
</organism>
<feature type="binding site" evidence="4">
    <location>
        <position position="92"/>
    </location>
    <ligand>
        <name>Mg(2+)</name>
        <dbReference type="ChEBI" id="CHEBI:18420"/>
        <label>1</label>
        <note>catalytic</note>
    </ligand>
</feature>
<dbReference type="Gene3D" id="3.30.540.10">
    <property type="entry name" value="Fructose-1,6-Bisphosphatase, subunit A, domain 1"/>
    <property type="match status" value="1"/>
</dbReference>
<dbReference type="AlphaFoldDB" id="A0A1E3X9I3"/>
<dbReference type="Gene3D" id="3.40.190.80">
    <property type="match status" value="1"/>
</dbReference>
<feature type="binding site" evidence="4">
    <location>
        <position position="93"/>
    </location>
    <ligand>
        <name>Mg(2+)</name>
        <dbReference type="ChEBI" id="CHEBI:18420"/>
        <label>2</label>
    </ligand>
</feature>
<dbReference type="PANTHER" id="PTHR20854">
    <property type="entry name" value="INOSITOL MONOPHOSPHATASE"/>
    <property type="match status" value="1"/>
</dbReference>
<dbReference type="PROSITE" id="PS00629">
    <property type="entry name" value="IMP_1"/>
    <property type="match status" value="1"/>
</dbReference>
<dbReference type="PANTHER" id="PTHR20854:SF4">
    <property type="entry name" value="INOSITOL-1-MONOPHOSPHATASE-RELATED"/>
    <property type="match status" value="1"/>
</dbReference>
<dbReference type="CDD" id="cd01637">
    <property type="entry name" value="IMPase_like"/>
    <property type="match status" value="1"/>
</dbReference>
<dbReference type="InterPro" id="IPR020583">
    <property type="entry name" value="Inositol_monoP_metal-BS"/>
</dbReference>
<evidence type="ECO:0000256" key="4">
    <source>
        <dbReference type="PIRSR" id="PIRSR600760-2"/>
    </source>
</evidence>
<reference evidence="5 6" key="1">
    <citation type="submission" date="2016-07" db="EMBL/GenBank/DDBJ databases">
        <title>Draft genome of Scalindua rubra, obtained from a brine-seawater interface in the Red Sea, sheds light on salt adaptation in anammox bacteria.</title>
        <authorList>
            <person name="Speth D.R."/>
            <person name="Lagkouvardos I."/>
            <person name="Wang Y."/>
            <person name="Qian P.-Y."/>
            <person name="Dutilh B.E."/>
            <person name="Jetten M.S."/>
        </authorList>
    </citation>
    <scope>NUCLEOTIDE SEQUENCE [LARGE SCALE GENOMIC DNA]</scope>
    <source>
        <strain evidence="5">BSI-1</strain>
    </source>
</reference>
<name>A0A1E3X9I3_9BACT</name>